<protein>
    <submittedName>
        <fullName evidence="2">Type II toxin-antitoxin system RelE/ParE family toxin</fullName>
    </submittedName>
</protein>
<comment type="caution">
    <text evidence="2">The sequence shown here is derived from an EMBL/GenBank/DDBJ whole genome shotgun (WGS) entry which is preliminary data.</text>
</comment>
<keyword evidence="1" id="KW-1277">Toxin-antitoxin system</keyword>
<evidence type="ECO:0000313" key="2">
    <source>
        <dbReference type="EMBL" id="TMI91117.1"/>
    </source>
</evidence>
<proteinExistence type="predicted"/>
<name>A0A537K5S0_9BACT</name>
<gene>
    <name evidence="2" type="ORF">E6H00_05110</name>
</gene>
<accession>A0A537K5S0</accession>
<dbReference type="Gene3D" id="3.30.2310.20">
    <property type="entry name" value="RelE-like"/>
    <property type="match status" value="1"/>
</dbReference>
<dbReference type="AlphaFoldDB" id="A0A537K5S0"/>
<sequence>MVAARGFGEELRHAVEAVATAPDRWPRYGARARRYLFPRFPFSLVYRLRDGEVEVLAVAHGRRRPGYWQARMHRTL</sequence>
<organism evidence="2 3">
    <name type="scientific">Candidatus Segetimicrobium genomatis</name>
    <dbReference type="NCBI Taxonomy" id="2569760"/>
    <lineage>
        <taxon>Bacteria</taxon>
        <taxon>Bacillati</taxon>
        <taxon>Candidatus Sysuimicrobiota</taxon>
        <taxon>Candidatus Sysuimicrobiia</taxon>
        <taxon>Candidatus Sysuimicrobiales</taxon>
        <taxon>Candidatus Segetimicrobiaceae</taxon>
        <taxon>Candidatus Segetimicrobium</taxon>
    </lineage>
</organism>
<dbReference type="EMBL" id="VBAK01000105">
    <property type="protein sequence ID" value="TMI91117.1"/>
    <property type="molecule type" value="Genomic_DNA"/>
</dbReference>
<dbReference type="Pfam" id="PF05016">
    <property type="entry name" value="ParE_toxin"/>
    <property type="match status" value="1"/>
</dbReference>
<dbReference type="Proteomes" id="UP000318509">
    <property type="component" value="Unassembled WGS sequence"/>
</dbReference>
<dbReference type="InterPro" id="IPR007712">
    <property type="entry name" value="RelE/ParE_toxin"/>
</dbReference>
<evidence type="ECO:0000313" key="3">
    <source>
        <dbReference type="Proteomes" id="UP000318509"/>
    </source>
</evidence>
<dbReference type="InterPro" id="IPR035093">
    <property type="entry name" value="RelE/ParE_toxin_dom_sf"/>
</dbReference>
<evidence type="ECO:0000256" key="1">
    <source>
        <dbReference type="ARBA" id="ARBA00022649"/>
    </source>
</evidence>
<reference evidence="2 3" key="1">
    <citation type="journal article" date="2019" name="Nat. Microbiol.">
        <title>Mediterranean grassland soil C-N compound turnover is dependent on rainfall and depth, and is mediated by genomically divergent microorganisms.</title>
        <authorList>
            <person name="Diamond S."/>
            <person name="Andeer P.F."/>
            <person name="Li Z."/>
            <person name="Crits-Christoph A."/>
            <person name="Burstein D."/>
            <person name="Anantharaman K."/>
            <person name="Lane K.R."/>
            <person name="Thomas B.C."/>
            <person name="Pan C."/>
            <person name="Northen T.R."/>
            <person name="Banfield J.F."/>
        </authorList>
    </citation>
    <scope>NUCLEOTIDE SEQUENCE [LARGE SCALE GENOMIC DNA]</scope>
    <source>
        <strain evidence="2">NP_3</strain>
    </source>
</reference>